<proteinExistence type="predicted"/>
<dbReference type="Proteomes" id="UP000305541">
    <property type="component" value="Unassembled WGS sequence"/>
</dbReference>
<dbReference type="SUPFAM" id="SSF53448">
    <property type="entry name" value="Nucleotide-diphospho-sugar transferases"/>
    <property type="match status" value="1"/>
</dbReference>
<dbReference type="CDD" id="cd00761">
    <property type="entry name" value="Glyco_tranf_GTA_type"/>
    <property type="match status" value="1"/>
</dbReference>
<dbReference type="Gene3D" id="3.90.550.10">
    <property type="entry name" value="Spore Coat Polysaccharide Biosynthesis Protein SpsA, Chain A"/>
    <property type="match status" value="1"/>
</dbReference>
<reference evidence="2 3" key="1">
    <citation type="submission" date="2019-05" db="EMBL/GenBank/DDBJ databases">
        <title>The metagenome of a microbial culture collection derived from dairy environment covers the genomic content of the human microbiome.</title>
        <authorList>
            <person name="Roder T."/>
            <person name="Wuthrich D."/>
            <person name="Sattari Z."/>
            <person name="Von Ah U."/>
            <person name="Bar C."/>
            <person name="Ronchi F."/>
            <person name="Macpherson A.J."/>
            <person name="Ganal-Vonarburg S.C."/>
            <person name="Bruggmann R."/>
            <person name="Vergeres G."/>
        </authorList>
    </citation>
    <scope>NUCLEOTIDE SEQUENCE [LARGE SCALE GENOMIC DNA]</scope>
    <source>
        <strain evidence="2 3">FAM 18815</strain>
    </source>
</reference>
<keyword evidence="2" id="KW-0808">Transferase</keyword>
<dbReference type="OrthoDB" id="2249409at2"/>
<dbReference type="AlphaFoldDB" id="A0A5R9BTC4"/>
<evidence type="ECO:0000313" key="3">
    <source>
        <dbReference type="Proteomes" id="UP000305541"/>
    </source>
</evidence>
<evidence type="ECO:0000313" key="2">
    <source>
        <dbReference type="EMBL" id="TLQ03463.1"/>
    </source>
</evidence>
<dbReference type="Pfam" id="PF00535">
    <property type="entry name" value="Glycos_transf_2"/>
    <property type="match status" value="1"/>
</dbReference>
<evidence type="ECO:0000259" key="1">
    <source>
        <dbReference type="Pfam" id="PF00535"/>
    </source>
</evidence>
<organism evidence="2 3">
    <name type="scientific">Pediococcus stilesii</name>
    <dbReference type="NCBI Taxonomy" id="331679"/>
    <lineage>
        <taxon>Bacteria</taxon>
        <taxon>Bacillati</taxon>
        <taxon>Bacillota</taxon>
        <taxon>Bacilli</taxon>
        <taxon>Lactobacillales</taxon>
        <taxon>Lactobacillaceae</taxon>
        <taxon>Pediococcus</taxon>
    </lineage>
</organism>
<feature type="domain" description="Glycosyltransferase 2-like" evidence="1">
    <location>
        <begin position="10"/>
        <end position="138"/>
    </location>
</feature>
<dbReference type="InterPro" id="IPR001173">
    <property type="entry name" value="Glyco_trans_2-like"/>
</dbReference>
<accession>A0A5R9BTC4</accession>
<protein>
    <submittedName>
        <fullName evidence="2">Glycosyltransferase family 2 protein</fullName>
    </submittedName>
</protein>
<comment type="caution">
    <text evidence="2">The sequence shown here is derived from an EMBL/GenBank/DDBJ whole genome shotgun (WGS) entry which is preliminary data.</text>
</comment>
<gene>
    <name evidence="2" type="ORF">FEZ51_09200</name>
</gene>
<dbReference type="RefSeq" id="WP_138474850.1">
    <property type="nucleotide sequence ID" value="NZ_VBTH01000022.1"/>
</dbReference>
<dbReference type="InterPro" id="IPR029044">
    <property type="entry name" value="Nucleotide-diphossugar_trans"/>
</dbReference>
<dbReference type="EMBL" id="VBTH01000022">
    <property type="protein sequence ID" value="TLQ03463.1"/>
    <property type="molecule type" value="Genomic_DNA"/>
</dbReference>
<sequence length="329" mass="38586">MTSEDKKLVSIIIPFHDEDRDQLEIVLSSINIQIGIDFNQIEVILISDGGTELDEEDMFPELKNLNIQYYRYQESKGAGFARQVGMEMANGKYYMFIDADDELHFVGALLEYFNVIKYHGDHQVIIGKYLEQSHNASGEKRYYTHQNNDWKSIMAKWFNAAYVDTIGLQWKDDLRIFEDTYFVGIACELATDIYHLDTITYMWLDNPNSTVRKDNRSFKHQAHVWAKSNRYYFETIRKQHPVTLVGDFTSYMADLYFRNLMYKPADEEAFEKEQTKLLLENRDLFEKNEDKITLIAKSFSEGKYSKIPFSGFDSFLADQRALLAKVLIK</sequence>
<name>A0A5R9BTC4_9LACO</name>
<dbReference type="GO" id="GO:0016740">
    <property type="term" value="F:transferase activity"/>
    <property type="evidence" value="ECO:0007669"/>
    <property type="project" value="UniProtKB-KW"/>
</dbReference>